<comment type="caution">
    <text evidence="3">The sequence shown here is derived from an EMBL/GenBank/DDBJ whole genome shotgun (WGS) entry which is preliminary data.</text>
</comment>
<feature type="region of interest" description="Disordered" evidence="1">
    <location>
        <begin position="20"/>
        <end position="45"/>
    </location>
</feature>
<feature type="compositionally biased region" description="Basic and acidic residues" evidence="1">
    <location>
        <begin position="677"/>
        <end position="686"/>
    </location>
</feature>
<dbReference type="PANTHER" id="PTHR39601">
    <property type="entry name" value="CHORIOGENIN HMINOR"/>
    <property type="match status" value="1"/>
</dbReference>
<proteinExistence type="predicted"/>
<evidence type="ECO:0000259" key="2">
    <source>
        <dbReference type="Pfam" id="PF26013"/>
    </source>
</evidence>
<feature type="compositionally biased region" description="Low complexity" evidence="1">
    <location>
        <begin position="687"/>
        <end position="698"/>
    </location>
</feature>
<name>A0A9N9KXW8_9HELO</name>
<feature type="domain" description="DUF8004" evidence="2">
    <location>
        <begin position="197"/>
        <end position="286"/>
    </location>
</feature>
<dbReference type="InterPro" id="IPR058317">
    <property type="entry name" value="DUF8004"/>
</dbReference>
<feature type="compositionally biased region" description="Polar residues" evidence="1">
    <location>
        <begin position="21"/>
        <end position="41"/>
    </location>
</feature>
<keyword evidence="4" id="KW-1185">Reference proteome</keyword>
<reference evidence="3" key="1">
    <citation type="submission" date="2021-07" db="EMBL/GenBank/DDBJ databases">
        <authorList>
            <person name="Durling M."/>
        </authorList>
    </citation>
    <scope>NUCLEOTIDE SEQUENCE</scope>
</reference>
<dbReference type="PANTHER" id="PTHR39601:SF1">
    <property type="entry name" value="CHORIOGENIN HMINOR"/>
    <property type="match status" value="1"/>
</dbReference>
<dbReference type="Proteomes" id="UP000696280">
    <property type="component" value="Unassembled WGS sequence"/>
</dbReference>
<organism evidence="3 4">
    <name type="scientific">Hymenoscyphus fraxineus</name>
    <dbReference type="NCBI Taxonomy" id="746836"/>
    <lineage>
        <taxon>Eukaryota</taxon>
        <taxon>Fungi</taxon>
        <taxon>Dikarya</taxon>
        <taxon>Ascomycota</taxon>
        <taxon>Pezizomycotina</taxon>
        <taxon>Leotiomycetes</taxon>
        <taxon>Helotiales</taxon>
        <taxon>Helotiaceae</taxon>
        <taxon>Hymenoscyphus</taxon>
    </lineage>
</organism>
<protein>
    <recommendedName>
        <fullName evidence="2">DUF8004 domain-containing protein</fullName>
    </recommendedName>
</protein>
<accession>A0A9N9KXW8</accession>
<dbReference type="EMBL" id="CAJVRL010000060">
    <property type="protein sequence ID" value="CAG8955081.1"/>
    <property type="molecule type" value="Genomic_DNA"/>
</dbReference>
<evidence type="ECO:0000313" key="3">
    <source>
        <dbReference type="EMBL" id="CAG8955081.1"/>
    </source>
</evidence>
<evidence type="ECO:0000313" key="4">
    <source>
        <dbReference type="Proteomes" id="UP000696280"/>
    </source>
</evidence>
<feature type="region of interest" description="Disordered" evidence="1">
    <location>
        <begin position="640"/>
        <end position="703"/>
    </location>
</feature>
<feature type="compositionally biased region" description="Polar residues" evidence="1">
    <location>
        <begin position="660"/>
        <end position="676"/>
    </location>
</feature>
<evidence type="ECO:0000256" key="1">
    <source>
        <dbReference type="SAM" id="MobiDB-lite"/>
    </source>
</evidence>
<dbReference type="OrthoDB" id="4114825at2759"/>
<dbReference type="Pfam" id="PF26013">
    <property type="entry name" value="DUF8004"/>
    <property type="match status" value="1"/>
</dbReference>
<gene>
    <name evidence="3" type="ORF">HYFRA_00007095</name>
</gene>
<sequence>MVARKVELERIFIPSHRKSLSHTYTTSQEHTGNSNYPQSRSPVKGMNVRKWNGAARCSTEWDELRRDSALWFKNGDCHVHLHAKGQSQRPPTFRVPINALVAAKSQPLLERCLIESVEEATGSNEHMNNKGSWLDLYITTPSNIERGQIFLHHTSTRNFFAWVFRRSLVGIHLGGALVCLLNTMNEFRSAGEDNFQALFDYMEEEGYLDMRNSPDHALGILFFAEHFRLEQTWLDAFVHCVGMYESLPTSAGFEYISPTSRALLTRSFTEMDTRLGSCSQKLNTFLSDELSDAYFDMPQNAKHHLDKFRDFLHTFYIAKLGQYPPTIESKTGRFPKSILNQMATDFKKLYEFLVDTSLTSYNLDPATQHGGICVMHNVQAFDRLYNHSPLEHPIPLLPQSEEYKKPKGKLGRRLSLQNTKGLPDRRLVTCAALLKATNWESFNPYECALVMAYRSFERDFVFSVPTSKHETLQQADARNIRWLLIYSIHQTLKSATAIPDHVSDTQNVQYNLCAMTPDLPPWKQPLSRDIIYRLPTGQITQADKESLRAKVKVNRASAFEPKRDIDYQAIQRRPQFSLLRGQNTETLSRRNSLGPQRGTIRRALNSLGNMPELQHPKPHRSSYHEILVYGYGNGTHDVAFTDGPTVTTQEDDALPRKVSAGSQSTPSEKSLSLWSHTSEENDETRSSNDTNRSTSGSTFTSINEFLDNKRGTSVLGLPEKPSSAYSASIYEDDDDDKKAMEPAPLHVREVIPDKESEVPNIIESLQSLGVNRELEEFLNAENRKFCTD</sequence>
<dbReference type="AlphaFoldDB" id="A0A9N9KXW8"/>